<dbReference type="OrthoDB" id="9788370at2"/>
<dbReference type="Proteomes" id="UP000033452">
    <property type="component" value="Unassembled WGS sequence"/>
</dbReference>
<comment type="catalytic activity">
    <reaction evidence="1 14">
        <text>adenosylcob(III)inamide + ATP = adenosylcob(III)inamide phosphate + ADP + H(+)</text>
        <dbReference type="Rhea" id="RHEA:15769"/>
        <dbReference type="ChEBI" id="CHEBI:2480"/>
        <dbReference type="ChEBI" id="CHEBI:15378"/>
        <dbReference type="ChEBI" id="CHEBI:30616"/>
        <dbReference type="ChEBI" id="CHEBI:58502"/>
        <dbReference type="ChEBI" id="CHEBI:456216"/>
        <dbReference type="EC" id="2.7.1.156"/>
    </reaction>
</comment>
<sequence length="180" mass="19677">MTGRVELLLGGARSGKSRLGEQRAKRWLSDGEVTRLIYVATARPGDEEMAARIAHHQATRTRHWQLVEEPWALDQVLSTLGPNDGVLIDCLTLWLTTALCDYSNSAFQSKRAALLSALKSSHAQIILISNEVGHGIVPLGELSRRFVDEAGWLHQDIAALADKVDFVMAGLPLTLKGGEL</sequence>
<comment type="catalytic activity">
    <reaction evidence="2 14">
        <text>adenosylcob(III)inamide phosphate + GTP + H(+) = adenosylcob(III)inamide-GDP + diphosphate</text>
        <dbReference type="Rhea" id="RHEA:22712"/>
        <dbReference type="ChEBI" id="CHEBI:15378"/>
        <dbReference type="ChEBI" id="CHEBI:33019"/>
        <dbReference type="ChEBI" id="CHEBI:37565"/>
        <dbReference type="ChEBI" id="CHEBI:58502"/>
        <dbReference type="ChEBI" id="CHEBI:60487"/>
        <dbReference type="EC" id="2.7.7.62"/>
    </reaction>
</comment>
<accession>A0A0F4R070</accession>
<organism evidence="17 18">
    <name type="scientific">Pseudoalteromonas rubra</name>
    <dbReference type="NCBI Taxonomy" id="43658"/>
    <lineage>
        <taxon>Bacteria</taxon>
        <taxon>Pseudomonadati</taxon>
        <taxon>Pseudomonadota</taxon>
        <taxon>Gammaproteobacteria</taxon>
        <taxon>Alteromonadales</taxon>
        <taxon>Pseudoalteromonadaceae</taxon>
        <taxon>Pseudoalteromonas</taxon>
    </lineage>
</organism>
<evidence type="ECO:0000256" key="4">
    <source>
        <dbReference type="ARBA" id="ARBA00003889"/>
    </source>
</evidence>
<dbReference type="SUPFAM" id="SSF52540">
    <property type="entry name" value="P-loop containing nucleoside triphosphate hydrolases"/>
    <property type="match status" value="1"/>
</dbReference>
<evidence type="ECO:0000256" key="9">
    <source>
        <dbReference type="ARBA" id="ARBA00022679"/>
    </source>
</evidence>
<keyword evidence="18" id="KW-1185">Reference proteome</keyword>
<feature type="active site" description="GMP-histidine intermediate" evidence="15">
    <location>
        <position position="56"/>
    </location>
</feature>
<comment type="pathway">
    <text evidence="5 14">Cofactor biosynthesis; adenosylcobalamin biosynthesis; adenosylcobalamin from cob(II)yrinate a,c-diamide: step 6/7.</text>
</comment>
<keyword evidence="9 14" id="KW-0808">Transferase</keyword>
<proteinExistence type="inferred from homology"/>
<evidence type="ECO:0000256" key="13">
    <source>
        <dbReference type="ARBA" id="ARBA00023134"/>
    </source>
</evidence>
<keyword evidence="8 14" id="KW-0169">Cobalamin biosynthesis</keyword>
<dbReference type="NCBIfam" id="NF004469">
    <property type="entry name" value="PRK05800.1"/>
    <property type="match status" value="1"/>
</dbReference>
<reference evidence="17 18" key="1">
    <citation type="journal article" date="2015" name="BMC Genomics">
        <title>Genome mining reveals unlocked bioactive potential of marine Gram-negative bacteria.</title>
        <authorList>
            <person name="Machado H."/>
            <person name="Sonnenschein E.C."/>
            <person name="Melchiorsen J."/>
            <person name="Gram L."/>
        </authorList>
    </citation>
    <scope>NUCLEOTIDE SEQUENCE [LARGE SCALE GENOMIC DNA]</scope>
    <source>
        <strain evidence="17 18">S2471</strain>
    </source>
</reference>
<gene>
    <name evidence="17" type="ORF">TW77_00255</name>
</gene>
<dbReference type="EC" id="2.7.1.156" evidence="14"/>
<evidence type="ECO:0000256" key="10">
    <source>
        <dbReference type="ARBA" id="ARBA00022741"/>
    </source>
</evidence>
<dbReference type="AlphaFoldDB" id="A0A0F4R070"/>
<evidence type="ECO:0000256" key="15">
    <source>
        <dbReference type="PIRSR" id="PIRSR006135-1"/>
    </source>
</evidence>
<evidence type="ECO:0000256" key="8">
    <source>
        <dbReference type="ARBA" id="ARBA00022573"/>
    </source>
</evidence>
<dbReference type="GO" id="GO:0005524">
    <property type="term" value="F:ATP binding"/>
    <property type="evidence" value="ECO:0007669"/>
    <property type="project" value="UniProtKB-UniRule"/>
</dbReference>
<keyword evidence="11 14" id="KW-0418">Kinase</keyword>
<evidence type="ECO:0000256" key="1">
    <source>
        <dbReference type="ARBA" id="ARBA00000312"/>
    </source>
</evidence>
<evidence type="ECO:0000256" key="2">
    <source>
        <dbReference type="ARBA" id="ARBA00000711"/>
    </source>
</evidence>
<feature type="binding site" evidence="16">
    <location>
        <position position="68"/>
    </location>
    <ligand>
        <name>GTP</name>
        <dbReference type="ChEBI" id="CHEBI:37565"/>
    </ligand>
</feature>
<dbReference type="Gene3D" id="3.40.50.300">
    <property type="entry name" value="P-loop containing nucleotide triphosphate hydrolases"/>
    <property type="match status" value="1"/>
</dbReference>
<keyword evidence="10 14" id="KW-0547">Nucleotide-binding</keyword>
<evidence type="ECO:0000256" key="14">
    <source>
        <dbReference type="PIRNR" id="PIRNR006135"/>
    </source>
</evidence>
<evidence type="ECO:0000256" key="11">
    <source>
        <dbReference type="ARBA" id="ARBA00022777"/>
    </source>
</evidence>
<evidence type="ECO:0000313" key="17">
    <source>
        <dbReference type="EMBL" id="KJZ13368.1"/>
    </source>
</evidence>
<dbReference type="PANTHER" id="PTHR34848:SF1">
    <property type="entry name" value="BIFUNCTIONAL ADENOSYLCOBALAMIN BIOSYNTHESIS PROTEIN COBU"/>
    <property type="match status" value="1"/>
</dbReference>
<feature type="binding site" evidence="16">
    <location>
        <position position="89"/>
    </location>
    <ligand>
        <name>GTP</name>
        <dbReference type="ChEBI" id="CHEBI:37565"/>
    </ligand>
</feature>
<dbReference type="EC" id="2.7.7.62" evidence="14"/>
<comment type="catalytic activity">
    <reaction evidence="3">
        <text>adenosylcob(III)inamide + GTP = adenosylcob(III)inamide phosphate + GDP + H(+)</text>
        <dbReference type="Rhea" id="RHEA:15765"/>
        <dbReference type="ChEBI" id="CHEBI:2480"/>
        <dbReference type="ChEBI" id="CHEBI:15378"/>
        <dbReference type="ChEBI" id="CHEBI:37565"/>
        <dbReference type="ChEBI" id="CHEBI:58189"/>
        <dbReference type="ChEBI" id="CHEBI:58502"/>
        <dbReference type="EC" id="2.7.1.156"/>
    </reaction>
</comment>
<evidence type="ECO:0000313" key="18">
    <source>
        <dbReference type="Proteomes" id="UP000033452"/>
    </source>
</evidence>
<dbReference type="GO" id="GO:0009236">
    <property type="term" value="P:cobalamin biosynthetic process"/>
    <property type="evidence" value="ECO:0007669"/>
    <property type="project" value="UniProtKB-UniRule"/>
</dbReference>
<evidence type="ECO:0000256" key="16">
    <source>
        <dbReference type="PIRSR" id="PIRSR006135-2"/>
    </source>
</evidence>
<name>A0A0F4R070_9GAMM</name>
<dbReference type="GO" id="GO:0043752">
    <property type="term" value="F:adenosylcobinamide kinase activity"/>
    <property type="evidence" value="ECO:0007669"/>
    <property type="project" value="UniProtKB-EC"/>
</dbReference>
<evidence type="ECO:0000256" key="12">
    <source>
        <dbReference type="ARBA" id="ARBA00022840"/>
    </source>
</evidence>
<protein>
    <recommendedName>
        <fullName evidence="14">Bifunctional adenosylcobalamin biosynthesis protein</fullName>
        <ecNumber evidence="14">2.7.1.156</ecNumber>
        <ecNumber evidence="14">2.7.7.62</ecNumber>
    </recommendedName>
</protein>
<comment type="pathway">
    <text evidence="6 14">Cofactor biosynthesis; adenosylcobalamin biosynthesis; adenosylcobalamin from cob(II)yrinate a,c-diamide: step 5/7.</text>
</comment>
<comment type="caution">
    <text evidence="17">The sequence shown here is derived from an EMBL/GenBank/DDBJ whole genome shotgun (WGS) entry which is preliminary data.</text>
</comment>
<evidence type="ECO:0000256" key="3">
    <source>
        <dbReference type="ARBA" id="ARBA00001522"/>
    </source>
</evidence>
<evidence type="ECO:0000256" key="7">
    <source>
        <dbReference type="ARBA" id="ARBA00007490"/>
    </source>
</evidence>
<keyword evidence="12 14" id="KW-0067">ATP-binding</keyword>
<feature type="binding site" evidence="16">
    <location>
        <begin position="10"/>
        <end position="17"/>
    </location>
    <ligand>
        <name>GTP</name>
        <dbReference type="ChEBI" id="CHEBI:37565"/>
    </ligand>
</feature>
<dbReference type="EMBL" id="JXYA01000001">
    <property type="protein sequence ID" value="KJZ13368.1"/>
    <property type="molecule type" value="Genomic_DNA"/>
</dbReference>
<comment type="function">
    <text evidence="4 14">Catalyzes ATP-dependent phosphorylation of adenosylcobinamide and addition of GMP to adenosylcobinamide phosphate.</text>
</comment>
<dbReference type="InterPro" id="IPR003203">
    <property type="entry name" value="CobU/CobP"/>
</dbReference>
<dbReference type="PANTHER" id="PTHR34848">
    <property type="match status" value="1"/>
</dbReference>
<dbReference type="PATRIC" id="fig|43658.5.peg.51"/>
<dbReference type="CDD" id="cd00544">
    <property type="entry name" value="CobU"/>
    <property type="match status" value="1"/>
</dbReference>
<dbReference type="PIRSF" id="PIRSF006135">
    <property type="entry name" value="CobU"/>
    <property type="match status" value="1"/>
</dbReference>
<dbReference type="Pfam" id="PF02283">
    <property type="entry name" value="CobU"/>
    <property type="match status" value="1"/>
</dbReference>
<evidence type="ECO:0000256" key="6">
    <source>
        <dbReference type="ARBA" id="ARBA00005159"/>
    </source>
</evidence>
<dbReference type="InterPro" id="IPR027417">
    <property type="entry name" value="P-loop_NTPase"/>
</dbReference>
<dbReference type="GO" id="GO:0008820">
    <property type="term" value="F:cobinamide phosphate guanylyltransferase activity"/>
    <property type="evidence" value="ECO:0007669"/>
    <property type="project" value="UniProtKB-UniRule"/>
</dbReference>
<dbReference type="GO" id="GO:0005525">
    <property type="term" value="F:GTP binding"/>
    <property type="evidence" value="ECO:0007669"/>
    <property type="project" value="UniProtKB-UniRule"/>
</dbReference>
<comment type="similarity">
    <text evidence="7 14">Belongs to the CobU/CobP family.</text>
</comment>
<dbReference type="UniPathway" id="UPA00148">
    <property type="reaction ID" value="UER00236"/>
</dbReference>
<evidence type="ECO:0000256" key="5">
    <source>
        <dbReference type="ARBA" id="ARBA00004692"/>
    </source>
</evidence>
<dbReference type="RefSeq" id="WP_046002962.1">
    <property type="nucleotide sequence ID" value="NZ_JXYA01000001.1"/>
</dbReference>
<feature type="binding site" evidence="16">
    <location>
        <begin position="40"/>
        <end position="42"/>
    </location>
    <ligand>
        <name>GTP</name>
        <dbReference type="ChEBI" id="CHEBI:37565"/>
    </ligand>
</feature>
<keyword evidence="13 14" id="KW-0342">GTP-binding</keyword>